<evidence type="ECO:0000256" key="1">
    <source>
        <dbReference type="ARBA" id="ARBA00023125"/>
    </source>
</evidence>
<dbReference type="SUPFAM" id="SSF53041">
    <property type="entry name" value="Resolvase-like"/>
    <property type="match status" value="1"/>
</dbReference>
<evidence type="ECO:0000313" key="5">
    <source>
        <dbReference type="Proteomes" id="UP000676565"/>
    </source>
</evidence>
<keyword evidence="2" id="KW-0233">DNA recombination</keyword>
<keyword evidence="5" id="KW-1185">Reference proteome</keyword>
<name>A0ABS5BVP8_9BACT</name>
<reference evidence="4 5" key="1">
    <citation type="submission" date="2021-04" db="EMBL/GenBank/DDBJ databases">
        <authorList>
            <person name="Ivanova A."/>
        </authorList>
    </citation>
    <scope>NUCLEOTIDE SEQUENCE [LARGE SCALE GENOMIC DNA]</scope>
    <source>
        <strain evidence="4 5">G18</strain>
    </source>
</reference>
<dbReference type="Gene3D" id="3.40.50.1390">
    <property type="entry name" value="Resolvase, N-terminal catalytic domain"/>
    <property type="match status" value="1"/>
</dbReference>
<evidence type="ECO:0000313" key="4">
    <source>
        <dbReference type="EMBL" id="MBP3957789.1"/>
    </source>
</evidence>
<dbReference type="InterPro" id="IPR011109">
    <property type="entry name" value="DNA_bind_recombinase_dom"/>
</dbReference>
<organism evidence="4 5">
    <name type="scientific">Gemmata palustris</name>
    <dbReference type="NCBI Taxonomy" id="2822762"/>
    <lineage>
        <taxon>Bacteria</taxon>
        <taxon>Pseudomonadati</taxon>
        <taxon>Planctomycetota</taxon>
        <taxon>Planctomycetia</taxon>
        <taxon>Gemmatales</taxon>
        <taxon>Gemmataceae</taxon>
        <taxon>Gemmata</taxon>
    </lineage>
</organism>
<dbReference type="InterPro" id="IPR050639">
    <property type="entry name" value="SSR_resolvase"/>
</dbReference>
<protein>
    <submittedName>
        <fullName evidence="4">Recombinase family protein</fullName>
    </submittedName>
</protein>
<proteinExistence type="predicted"/>
<dbReference type="EMBL" id="JAGKQQ010000001">
    <property type="protein sequence ID" value="MBP3957789.1"/>
    <property type="molecule type" value="Genomic_DNA"/>
</dbReference>
<dbReference type="InterPro" id="IPR038109">
    <property type="entry name" value="DNA_bind_recomb_sf"/>
</dbReference>
<gene>
    <name evidence="4" type="ORF">J8F10_21260</name>
</gene>
<dbReference type="PANTHER" id="PTHR30461">
    <property type="entry name" value="DNA-INVERTASE FROM LAMBDOID PROPHAGE"/>
    <property type="match status" value="1"/>
</dbReference>
<evidence type="ECO:0000256" key="2">
    <source>
        <dbReference type="ARBA" id="ARBA00023172"/>
    </source>
</evidence>
<dbReference type="RefSeq" id="WP_210657181.1">
    <property type="nucleotide sequence ID" value="NZ_JAGKQQ010000001.1"/>
</dbReference>
<accession>A0ABS5BVP8</accession>
<evidence type="ECO:0000259" key="3">
    <source>
        <dbReference type="PROSITE" id="PS51737"/>
    </source>
</evidence>
<dbReference type="CDD" id="cd00338">
    <property type="entry name" value="Ser_Recombinase"/>
    <property type="match status" value="1"/>
</dbReference>
<dbReference type="Gene3D" id="3.90.1750.20">
    <property type="entry name" value="Putative Large Serine Recombinase, Chain B, Domain 2"/>
    <property type="match status" value="1"/>
</dbReference>
<feature type="domain" description="Recombinase" evidence="3">
    <location>
        <begin position="173"/>
        <end position="308"/>
    </location>
</feature>
<dbReference type="SMART" id="SM00857">
    <property type="entry name" value="Resolvase"/>
    <property type="match status" value="1"/>
</dbReference>
<dbReference type="InterPro" id="IPR036162">
    <property type="entry name" value="Resolvase-like_N_sf"/>
</dbReference>
<comment type="caution">
    <text evidence="4">The sequence shown here is derived from an EMBL/GenBank/DDBJ whole genome shotgun (WGS) entry which is preliminary data.</text>
</comment>
<dbReference type="Proteomes" id="UP000676565">
    <property type="component" value="Unassembled WGS sequence"/>
</dbReference>
<dbReference type="Pfam" id="PF00239">
    <property type="entry name" value="Resolvase"/>
    <property type="match status" value="1"/>
</dbReference>
<keyword evidence="1" id="KW-0238">DNA-binding</keyword>
<dbReference type="Pfam" id="PF07508">
    <property type="entry name" value="Recombinase"/>
    <property type="match status" value="1"/>
</dbReference>
<dbReference type="PROSITE" id="PS51737">
    <property type="entry name" value="RECOMBINASE_DNA_BIND"/>
    <property type="match status" value="1"/>
</dbReference>
<dbReference type="PANTHER" id="PTHR30461:SF2">
    <property type="entry name" value="SERINE RECOMBINASE PINE-RELATED"/>
    <property type="match status" value="1"/>
</dbReference>
<sequence>MALAYSYLRFSSPQQAEGDSLRRQTESREKWLASHPEIQLDTSLLLEDRGRSAFKRRDWDTYALAAFLRHVESSRVAAGSYLLVENLDRLSREHIRTGVKLFIELLDQKINIVTLTPEKLFRHDSLDLTDIIIAVVELSRGHSESAVKSARCREAWEQKNKEARTCVVTKRLPGWIRQGDDGRLVLDQAAAKIVRRAFDLARDGYSVIGIAKLFNSEKVPVLGRKTMPERGEKHKPKGERKQKPVMWSQPTLYGILTSRAAIGEYVPYQTTKRPDKPVGEAVPGYYPAVVDEDTFHAVRAALAVRAKVGRGRRGKHINLFAGLLRDARDGGAITYCHRRDSCELVPVSVKQNGTQTWASFPAVAFEDAILSKLKEVQAADVEGDRGEARRKVEAIAGEHTEAEQNARRYKVRCDGAKTEEEFNLFADKAVEWDRKRVTLATDLEHAQREAASPLSESWGEFRSLAELLAEDKSDDLRIRARAALRRAVESVHCLFVGKRVRLAAVRIQFHGDCHREYLISYTPGRSNKSVKRPGQWAAESFADAGLAGRADLSNQSQAKKFELLLVKHTAKK</sequence>
<dbReference type="InterPro" id="IPR006119">
    <property type="entry name" value="Resolv_N"/>
</dbReference>